<keyword evidence="3" id="KW-0808">Transferase</keyword>
<evidence type="ECO:0008006" key="7">
    <source>
        <dbReference type="Google" id="ProtNLM"/>
    </source>
</evidence>
<evidence type="ECO:0000313" key="6">
    <source>
        <dbReference type="Proteomes" id="UP000327013"/>
    </source>
</evidence>
<evidence type="ECO:0000256" key="1">
    <source>
        <dbReference type="ARBA" id="ARBA00001933"/>
    </source>
</evidence>
<sequence length="220" mass="24641">MFDLLEREVNWVVRSNGSDLIVVVGMNAWQPFDVFEGLISKPWDRFSVEVQMAKQTFQRWSRDLPITGDEAFCGDEVTDNEEKACPQQSKRLLLFSGNDYLGLSSHPTIGNAAAKAAQEHGMGPRDSALICGYTNYHRLLESSLADLKKKEVDIVDFNGSFLARVCDLAGSNPIILVVTKCSECPSDNFKVFGRNSRSCIRNSKGKKGFFLLHEYPSKSY</sequence>
<dbReference type="Gene3D" id="3.90.1150.10">
    <property type="entry name" value="Aspartate Aminotransferase, domain 1"/>
    <property type="match status" value="1"/>
</dbReference>
<dbReference type="SUPFAM" id="SSF53383">
    <property type="entry name" value="PLP-dependent transferases"/>
    <property type="match status" value="1"/>
</dbReference>
<dbReference type="InterPro" id="IPR015422">
    <property type="entry name" value="PyrdxlP-dep_Trfase_small"/>
</dbReference>
<dbReference type="PANTHER" id="PTHR13693:SF77">
    <property type="entry name" value="8-AMINO-7-OXONONANOATE SYNTHASE"/>
    <property type="match status" value="1"/>
</dbReference>
<comment type="cofactor">
    <cofactor evidence="1">
        <name>pyridoxal 5'-phosphate</name>
        <dbReference type="ChEBI" id="CHEBI:597326"/>
    </cofactor>
</comment>
<organism evidence="5 6">
    <name type="scientific">Carpinus fangiana</name>
    <dbReference type="NCBI Taxonomy" id="176857"/>
    <lineage>
        <taxon>Eukaryota</taxon>
        <taxon>Viridiplantae</taxon>
        <taxon>Streptophyta</taxon>
        <taxon>Embryophyta</taxon>
        <taxon>Tracheophyta</taxon>
        <taxon>Spermatophyta</taxon>
        <taxon>Magnoliopsida</taxon>
        <taxon>eudicotyledons</taxon>
        <taxon>Gunneridae</taxon>
        <taxon>Pentapetalae</taxon>
        <taxon>rosids</taxon>
        <taxon>fabids</taxon>
        <taxon>Fagales</taxon>
        <taxon>Betulaceae</taxon>
        <taxon>Carpinus</taxon>
    </lineage>
</organism>
<dbReference type="InterPro" id="IPR015424">
    <property type="entry name" value="PyrdxlP-dep_Trfase"/>
</dbReference>
<gene>
    <name evidence="5" type="ORF">FH972_008215</name>
</gene>
<dbReference type="OrthoDB" id="1720595at2759"/>
<dbReference type="EMBL" id="CM017323">
    <property type="protein sequence ID" value="KAE8022413.1"/>
    <property type="molecule type" value="Genomic_DNA"/>
</dbReference>
<dbReference type="AlphaFoldDB" id="A0A5N6QXZ3"/>
<evidence type="ECO:0000313" key="5">
    <source>
        <dbReference type="EMBL" id="KAE8022413.1"/>
    </source>
</evidence>
<evidence type="ECO:0000256" key="4">
    <source>
        <dbReference type="ARBA" id="ARBA00022898"/>
    </source>
</evidence>
<keyword evidence="6" id="KW-1185">Reference proteome</keyword>
<dbReference type="Proteomes" id="UP000327013">
    <property type="component" value="Chromosome 3"/>
</dbReference>
<dbReference type="InterPro" id="IPR015421">
    <property type="entry name" value="PyrdxlP-dep_Trfase_major"/>
</dbReference>
<keyword evidence="4" id="KW-0663">Pyridoxal phosphate</keyword>
<dbReference type="InterPro" id="IPR050087">
    <property type="entry name" value="AON_synthase_class-II"/>
</dbReference>
<dbReference type="PANTHER" id="PTHR13693">
    <property type="entry name" value="CLASS II AMINOTRANSFERASE/8-AMINO-7-OXONONANOATE SYNTHASE"/>
    <property type="match status" value="1"/>
</dbReference>
<accession>A0A5N6QXZ3</accession>
<evidence type="ECO:0000256" key="3">
    <source>
        <dbReference type="ARBA" id="ARBA00022679"/>
    </source>
</evidence>
<name>A0A5N6QXZ3_9ROSI</name>
<evidence type="ECO:0000256" key="2">
    <source>
        <dbReference type="ARBA" id="ARBA00010008"/>
    </source>
</evidence>
<proteinExistence type="inferred from homology"/>
<dbReference type="GO" id="GO:0009102">
    <property type="term" value="P:biotin biosynthetic process"/>
    <property type="evidence" value="ECO:0007669"/>
    <property type="project" value="TreeGrafter"/>
</dbReference>
<dbReference type="GO" id="GO:0016740">
    <property type="term" value="F:transferase activity"/>
    <property type="evidence" value="ECO:0007669"/>
    <property type="project" value="UniProtKB-KW"/>
</dbReference>
<dbReference type="Gene3D" id="3.40.640.10">
    <property type="entry name" value="Type I PLP-dependent aspartate aminotransferase-like (Major domain)"/>
    <property type="match status" value="1"/>
</dbReference>
<comment type="similarity">
    <text evidence="2">Belongs to the class-II pyridoxal-phosphate-dependent aminotransferase family. BioF subfamily.</text>
</comment>
<reference evidence="5 6" key="1">
    <citation type="submission" date="2019-06" db="EMBL/GenBank/DDBJ databases">
        <title>A chromosomal-level reference genome of Carpinus fangiana (Coryloideae, Betulaceae).</title>
        <authorList>
            <person name="Yang X."/>
            <person name="Wang Z."/>
            <person name="Zhang L."/>
            <person name="Hao G."/>
            <person name="Liu J."/>
            <person name="Yang Y."/>
        </authorList>
    </citation>
    <scope>NUCLEOTIDE SEQUENCE [LARGE SCALE GENOMIC DNA]</scope>
    <source>
        <strain evidence="5">Cfa_2016G</strain>
        <tissue evidence="5">Leaf</tissue>
    </source>
</reference>
<protein>
    <recommendedName>
        <fullName evidence="7">Aminotransferase class I/classII domain-containing protein</fullName>
    </recommendedName>
</protein>